<proteinExistence type="predicted"/>
<dbReference type="EMBL" id="CAFBQK010000034">
    <property type="protein sequence ID" value="CAB5048412.1"/>
    <property type="molecule type" value="Genomic_DNA"/>
</dbReference>
<protein>
    <submittedName>
        <fullName evidence="3">Unannotated protein</fullName>
    </submittedName>
</protein>
<evidence type="ECO:0000313" key="2">
    <source>
        <dbReference type="EMBL" id="CAB4775770.1"/>
    </source>
</evidence>
<evidence type="ECO:0000313" key="4">
    <source>
        <dbReference type="EMBL" id="CAB5048412.1"/>
    </source>
</evidence>
<dbReference type="AlphaFoldDB" id="A0A6J7M3R4"/>
<dbReference type="EMBL" id="CAEZYB010000043">
    <property type="protein sequence ID" value="CAB4702223.1"/>
    <property type="molecule type" value="Genomic_DNA"/>
</dbReference>
<accession>A0A6J7M3R4</accession>
<dbReference type="EMBL" id="CAFBOJ010000024">
    <property type="protein sequence ID" value="CAB4974152.1"/>
    <property type="molecule type" value="Genomic_DNA"/>
</dbReference>
<gene>
    <name evidence="1" type="ORF">UFOPK2646_00523</name>
    <name evidence="2" type="ORF">UFOPK2907_00817</name>
    <name evidence="3" type="ORF">UFOPK3937_00349</name>
    <name evidence="4" type="ORF">UFOPK4265_00401</name>
    <name evidence="5" type="ORF">UFOPK4401_00335</name>
</gene>
<dbReference type="EMBL" id="CAEZZR010000068">
    <property type="protein sequence ID" value="CAB4775770.1"/>
    <property type="molecule type" value="Genomic_DNA"/>
</dbReference>
<organism evidence="3">
    <name type="scientific">freshwater metagenome</name>
    <dbReference type="NCBI Taxonomy" id="449393"/>
    <lineage>
        <taxon>unclassified sequences</taxon>
        <taxon>metagenomes</taxon>
        <taxon>ecological metagenomes</taxon>
    </lineage>
</organism>
<sequence>MYQLSNLGVITPRWGKAVDNLGGKGVKSSLFLSLFVNKTVHTPGFHSLSTKKRWLST</sequence>
<evidence type="ECO:0000313" key="5">
    <source>
        <dbReference type="EMBL" id="CAB5072572.1"/>
    </source>
</evidence>
<evidence type="ECO:0000313" key="3">
    <source>
        <dbReference type="EMBL" id="CAB4974152.1"/>
    </source>
</evidence>
<reference evidence="3" key="1">
    <citation type="submission" date="2020-05" db="EMBL/GenBank/DDBJ databases">
        <authorList>
            <person name="Chiriac C."/>
            <person name="Salcher M."/>
            <person name="Ghai R."/>
            <person name="Kavagutti S V."/>
        </authorList>
    </citation>
    <scope>NUCLEOTIDE SEQUENCE</scope>
</reference>
<name>A0A6J7M3R4_9ZZZZ</name>
<dbReference type="EMBL" id="CAFBRB010000021">
    <property type="protein sequence ID" value="CAB5072572.1"/>
    <property type="molecule type" value="Genomic_DNA"/>
</dbReference>
<evidence type="ECO:0000313" key="1">
    <source>
        <dbReference type="EMBL" id="CAB4702223.1"/>
    </source>
</evidence>